<feature type="domain" description="DUF7041" evidence="2">
    <location>
        <begin position="98"/>
        <end position="143"/>
    </location>
</feature>
<dbReference type="EMBL" id="BGZK01000202">
    <property type="protein sequence ID" value="GBP28093.1"/>
    <property type="molecule type" value="Genomic_DNA"/>
</dbReference>
<protein>
    <recommendedName>
        <fullName evidence="2">DUF7041 domain-containing protein</fullName>
    </recommendedName>
</protein>
<evidence type="ECO:0000256" key="1">
    <source>
        <dbReference type="SAM" id="MobiDB-lite"/>
    </source>
</evidence>
<dbReference type="PANTHER" id="PTHR33327:SF3">
    <property type="entry name" value="RNA-DIRECTED DNA POLYMERASE"/>
    <property type="match status" value="1"/>
</dbReference>
<sequence>MFEKIWTIVCNNLRAETHFGILFRFWAAARAAGRAASCTVIKDINAVPKRKFRNKDSFHILGQIYRDVCRDAVKKKKDDGETTHDTEGPEEFGTPAPALDQTHLREVKDIIVNPPTTDKYETFKTQLIKRLSDLKERKLNQLLMHEELGDCKPSQFLRYLQDPVGSDISKDLLITIWTSRLPQNIQTVIAGQTTPTLELLANLTDRVHEIVLPSLQIASTFTVSAHASTLENLTSEIT</sequence>
<comment type="caution">
    <text evidence="3">The sequence shown here is derived from an EMBL/GenBank/DDBJ whole genome shotgun (WGS) entry which is preliminary data.</text>
</comment>
<dbReference type="AlphaFoldDB" id="A0A4C1UNQ4"/>
<feature type="region of interest" description="Disordered" evidence="1">
    <location>
        <begin position="76"/>
        <end position="97"/>
    </location>
</feature>
<dbReference type="Proteomes" id="UP000299102">
    <property type="component" value="Unassembled WGS sequence"/>
</dbReference>
<dbReference type="InterPro" id="IPR055469">
    <property type="entry name" value="DUF7041"/>
</dbReference>
<dbReference type="OrthoDB" id="6260718at2759"/>
<organism evidence="3 4">
    <name type="scientific">Eumeta variegata</name>
    <name type="common">Bagworm moth</name>
    <name type="synonym">Eumeta japonica</name>
    <dbReference type="NCBI Taxonomy" id="151549"/>
    <lineage>
        <taxon>Eukaryota</taxon>
        <taxon>Metazoa</taxon>
        <taxon>Ecdysozoa</taxon>
        <taxon>Arthropoda</taxon>
        <taxon>Hexapoda</taxon>
        <taxon>Insecta</taxon>
        <taxon>Pterygota</taxon>
        <taxon>Neoptera</taxon>
        <taxon>Endopterygota</taxon>
        <taxon>Lepidoptera</taxon>
        <taxon>Glossata</taxon>
        <taxon>Ditrysia</taxon>
        <taxon>Tineoidea</taxon>
        <taxon>Psychidae</taxon>
        <taxon>Oiketicinae</taxon>
        <taxon>Eumeta</taxon>
    </lineage>
</organism>
<accession>A0A4C1UNQ4</accession>
<dbReference type="STRING" id="151549.A0A4C1UNQ4"/>
<evidence type="ECO:0000313" key="4">
    <source>
        <dbReference type="Proteomes" id="UP000299102"/>
    </source>
</evidence>
<proteinExistence type="predicted"/>
<reference evidence="3 4" key="1">
    <citation type="journal article" date="2019" name="Commun. Biol.">
        <title>The bagworm genome reveals a unique fibroin gene that provides high tensile strength.</title>
        <authorList>
            <person name="Kono N."/>
            <person name="Nakamura H."/>
            <person name="Ohtoshi R."/>
            <person name="Tomita M."/>
            <person name="Numata K."/>
            <person name="Arakawa K."/>
        </authorList>
    </citation>
    <scope>NUCLEOTIDE SEQUENCE [LARGE SCALE GENOMIC DNA]</scope>
</reference>
<gene>
    <name evidence="3" type="ORF">EVAR_21214_1</name>
</gene>
<evidence type="ECO:0000313" key="3">
    <source>
        <dbReference type="EMBL" id="GBP28093.1"/>
    </source>
</evidence>
<keyword evidence="4" id="KW-1185">Reference proteome</keyword>
<evidence type="ECO:0000259" key="2">
    <source>
        <dbReference type="Pfam" id="PF23055"/>
    </source>
</evidence>
<dbReference type="PANTHER" id="PTHR33327">
    <property type="entry name" value="ENDONUCLEASE"/>
    <property type="match status" value="1"/>
</dbReference>
<name>A0A4C1UNQ4_EUMVA</name>
<dbReference type="Pfam" id="PF23055">
    <property type="entry name" value="DUF7041"/>
    <property type="match status" value="1"/>
</dbReference>
<feature type="compositionally biased region" description="Basic and acidic residues" evidence="1">
    <location>
        <begin position="76"/>
        <end position="87"/>
    </location>
</feature>